<keyword evidence="2" id="KW-0808">Transferase</keyword>
<dbReference type="InterPro" id="IPR045179">
    <property type="entry name" value="YgfZ/GcvT"/>
</dbReference>
<gene>
    <name evidence="2" type="ORF">BN1049_00280</name>
</gene>
<dbReference type="Gene3D" id="2.40.30.160">
    <property type="match status" value="1"/>
</dbReference>
<accession>A0A078M6Q8</accession>
<evidence type="ECO:0000313" key="2">
    <source>
        <dbReference type="EMBL" id="CEA01052.1"/>
    </source>
</evidence>
<sequence>MHDTRDLSALFPQQSLLPAPPTALALLDHERILEVSGVDATRFLQGQLTCDVATLPAGSSTLGARCNPKGRMQSSFRLLKLTDDHFLLAMDAELLEPQQTDLAKYAAFFKVKLSDCTDQWVRLGLWGQQARQALAAAGLATDAGDPAAGVPAAGLAVALAEDTLELWLPADRAQERIEVMAQQAEPDALNAWQLQLIRLGIGQVHSQTRESFIPQMLNLQHLGGVSFRKGCYTGQEIVARMQYLGKLKKRMYRLTWAGDQLPAPGAAILDGDNGRDLGEVVAAARGEDHIELLAVLQNEAAQSTTLCLSDISEPPLAVATLPYDPQLAAEAAGA</sequence>
<dbReference type="Gene3D" id="3.30.70.1400">
    <property type="entry name" value="Aminomethyltransferase beta-barrel domains"/>
    <property type="match status" value="1"/>
</dbReference>
<evidence type="ECO:0000259" key="1">
    <source>
        <dbReference type="Pfam" id="PF01571"/>
    </source>
</evidence>
<dbReference type="Pfam" id="PF01571">
    <property type="entry name" value="GCV_T"/>
    <property type="match status" value="1"/>
</dbReference>
<feature type="domain" description="GCVT N-terminal" evidence="1">
    <location>
        <begin position="29"/>
        <end position="137"/>
    </location>
</feature>
<dbReference type="EMBL" id="LM997413">
    <property type="protein sequence ID" value="CEA01052.1"/>
    <property type="molecule type" value="Genomic_DNA"/>
</dbReference>
<dbReference type="InterPro" id="IPR029043">
    <property type="entry name" value="GcvT/YgfZ_C"/>
</dbReference>
<dbReference type="PANTHER" id="PTHR22602">
    <property type="entry name" value="TRANSFERASE CAF17, MITOCHONDRIAL-RELATED"/>
    <property type="match status" value="1"/>
</dbReference>
<dbReference type="InterPro" id="IPR017703">
    <property type="entry name" value="YgfZ/GCV_T_CS"/>
</dbReference>
<proteinExistence type="predicted"/>
<dbReference type="InterPro" id="IPR006222">
    <property type="entry name" value="GCVT_N"/>
</dbReference>
<dbReference type="GO" id="GO:0016226">
    <property type="term" value="P:iron-sulfur cluster assembly"/>
    <property type="evidence" value="ECO:0007669"/>
    <property type="project" value="TreeGrafter"/>
</dbReference>
<dbReference type="PANTHER" id="PTHR22602:SF0">
    <property type="entry name" value="TRANSFERASE CAF17, MITOCHONDRIAL-RELATED"/>
    <property type="match status" value="1"/>
</dbReference>
<dbReference type="Gene3D" id="3.30.70.1630">
    <property type="match status" value="1"/>
</dbReference>
<dbReference type="GO" id="GO:0016740">
    <property type="term" value="F:transferase activity"/>
    <property type="evidence" value="ECO:0007669"/>
    <property type="project" value="UniProtKB-KW"/>
</dbReference>
<dbReference type="RefSeq" id="WP_082049959.1">
    <property type="nucleotide sequence ID" value="NZ_LK391969.1"/>
</dbReference>
<dbReference type="PATRIC" id="fig|1461581.3.peg.275"/>
<organism evidence="2">
    <name type="scientific">Pseudomonas saudimassiliensis</name>
    <dbReference type="NCBI Taxonomy" id="1461581"/>
    <lineage>
        <taxon>Bacteria</taxon>
        <taxon>Pseudomonadati</taxon>
        <taxon>Pseudomonadota</taxon>
        <taxon>Gammaproteobacteria</taxon>
        <taxon>Pseudomonadales</taxon>
        <taxon>Pseudomonadaceae</taxon>
        <taxon>Pseudomonas</taxon>
    </lineage>
</organism>
<name>A0A078M6Q8_9PSED</name>
<dbReference type="NCBIfam" id="TIGR03317">
    <property type="entry name" value="ygfZ_signature"/>
    <property type="match status" value="1"/>
</dbReference>
<protein>
    <submittedName>
        <fullName evidence="2">Glycine cleavage t-protein (Aminomethyl transferase)</fullName>
    </submittedName>
</protein>
<reference evidence="2" key="1">
    <citation type="submission" date="2014-07" db="EMBL/GenBank/DDBJ databases">
        <authorList>
            <person name="Urmite Genomes Urmite Genomes"/>
        </authorList>
    </citation>
    <scope>NUCLEOTIDE SEQUENCE</scope>
    <source>
        <strain evidence="2">12M76_air</strain>
    </source>
</reference>
<dbReference type="AlphaFoldDB" id="A0A078M6Q8"/>
<dbReference type="EMBL" id="LK391969">
    <property type="protein sequence ID" value="CEF25378.1"/>
    <property type="molecule type" value="Genomic_DNA"/>
</dbReference>
<dbReference type="SUPFAM" id="SSF103025">
    <property type="entry name" value="Folate-binding domain"/>
    <property type="match status" value="1"/>
</dbReference>
<dbReference type="SUPFAM" id="SSF101790">
    <property type="entry name" value="Aminomethyltransferase beta-barrel domain"/>
    <property type="match status" value="1"/>
</dbReference>
<dbReference type="OrthoDB" id="9796287at2"/>